<dbReference type="InterPro" id="IPR050751">
    <property type="entry name" value="ECM_structural_protein"/>
</dbReference>
<keyword evidence="2" id="KW-0732">Signal</keyword>
<comment type="caution">
    <text evidence="10">The sequence shown here is derived from an EMBL/GenBank/DDBJ whole genome shotgun (WGS) entry which is preliminary data.</text>
</comment>
<evidence type="ECO:0000313" key="11">
    <source>
        <dbReference type="Proteomes" id="UP001159405"/>
    </source>
</evidence>
<dbReference type="InterPro" id="IPR049883">
    <property type="entry name" value="NOTCH1_EGF-like"/>
</dbReference>
<gene>
    <name evidence="10" type="ORF">PLOB_00022455</name>
</gene>
<feature type="domain" description="Ig-like" evidence="9">
    <location>
        <begin position="402"/>
        <end position="485"/>
    </location>
</feature>
<evidence type="ECO:0000256" key="4">
    <source>
        <dbReference type="ARBA" id="ARBA00023157"/>
    </source>
</evidence>
<organism evidence="10 11">
    <name type="scientific">Porites lobata</name>
    <dbReference type="NCBI Taxonomy" id="104759"/>
    <lineage>
        <taxon>Eukaryota</taxon>
        <taxon>Metazoa</taxon>
        <taxon>Cnidaria</taxon>
        <taxon>Anthozoa</taxon>
        <taxon>Hexacorallia</taxon>
        <taxon>Scleractinia</taxon>
        <taxon>Fungiina</taxon>
        <taxon>Poritidae</taxon>
        <taxon>Porites</taxon>
    </lineage>
</organism>
<dbReference type="PROSITE" id="PS00010">
    <property type="entry name" value="ASX_HYDROXYL"/>
    <property type="match status" value="4"/>
</dbReference>
<name>A0ABN8RLX8_9CNID</name>
<feature type="domain" description="EGF-like" evidence="8">
    <location>
        <begin position="573"/>
        <end position="613"/>
    </location>
</feature>
<reference evidence="10 11" key="1">
    <citation type="submission" date="2022-05" db="EMBL/GenBank/DDBJ databases">
        <authorList>
            <consortium name="Genoscope - CEA"/>
            <person name="William W."/>
        </authorList>
    </citation>
    <scope>NUCLEOTIDE SEQUENCE [LARGE SCALE GENOMIC DNA]</scope>
</reference>
<dbReference type="InterPro" id="IPR000152">
    <property type="entry name" value="EGF-type_Asp/Asn_hydroxyl_site"/>
</dbReference>
<dbReference type="InterPro" id="IPR007110">
    <property type="entry name" value="Ig-like_dom"/>
</dbReference>
<keyword evidence="4" id="KW-1015">Disulfide bond</keyword>
<dbReference type="PROSITE" id="PS01186">
    <property type="entry name" value="EGF_2"/>
    <property type="match status" value="6"/>
</dbReference>
<feature type="domain" description="EGF-like" evidence="8">
    <location>
        <begin position="614"/>
        <end position="654"/>
    </location>
</feature>
<evidence type="ECO:0000259" key="9">
    <source>
        <dbReference type="PROSITE" id="PS50835"/>
    </source>
</evidence>
<dbReference type="SUPFAM" id="SSF57184">
    <property type="entry name" value="Growth factor receptor domain"/>
    <property type="match status" value="2"/>
</dbReference>
<dbReference type="InterPro" id="IPR000742">
    <property type="entry name" value="EGF"/>
</dbReference>
<dbReference type="InterPro" id="IPR018097">
    <property type="entry name" value="EGF_Ca-bd_CS"/>
</dbReference>
<dbReference type="Pfam" id="PF13927">
    <property type="entry name" value="Ig_3"/>
    <property type="match status" value="3"/>
</dbReference>
<dbReference type="Gene3D" id="2.10.25.10">
    <property type="entry name" value="Laminin"/>
    <property type="match status" value="6"/>
</dbReference>
<feature type="non-terminal residue" evidence="10">
    <location>
        <position position="757"/>
    </location>
</feature>
<dbReference type="InterPro" id="IPR008160">
    <property type="entry name" value="Collagen"/>
</dbReference>
<evidence type="ECO:0000256" key="2">
    <source>
        <dbReference type="ARBA" id="ARBA00022729"/>
    </source>
</evidence>
<dbReference type="SMART" id="SM00409">
    <property type="entry name" value="IG"/>
    <property type="match status" value="3"/>
</dbReference>
<evidence type="ECO:0000259" key="8">
    <source>
        <dbReference type="PROSITE" id="PS50026"/>
    </source>
</evidence>
<proteinExistence type="predicted"/>
<keyword evidence="7" id="KW-1133">Transmembrane helix</keyword>
<dbReference type="Pfam" id="PF12947">
    <property type="entry name" value="EGF_3"/>
    <property type="match status" value="2"/>
</dbReference>
<feature type="region of interest" description="Disordered" evidence="6">
    <location>
        <begin position="144"/>
        <end position="224"/>
    </location>
</feature>
<dbReference type="PROSITE" id="PS50835">
    <property type="entry name" value="IG_LIKE"/>
    <property type="match status" value="3"/>
</dbReference>
<evidence type="ECO:0000256" key="5">
    <source>
        <dbReference type="PROSITE-ProRule" id="PRU00076"/>
    </source>
</evidence>
<dbReference type="PANTHER" id="PTHR24034:SF209">
    <property type="entry name" value="EGF-LIKE DOMAIN-CONTAINING PROTEIN"/>
    <property type="match status" value="1"/>
</dbReference>
<dbReference type="Gene3D" id="2.60.40.10">
    <property type="entry name" value="Immunoglobulins"/>
    <property type="match status" value="3"/>
</dbReference>
<evidence type="ECO:0000256" key="3">
    <source>
        <dbReference type="ARBA" id="ARBA00022737"/>
    </source>
</evidence>
<keyword evidence="7" id="KW-0812">Transmembrane</keyword>
<dbReference type="SUPFAM" id="SSF48726">
    <property type="entry name" value="Immunoglobulin"/>
    <property type="match status" value="3"/>
</dbReference>
<feature type="transmembrane region" description="Helical" evidence="7">
    <location>
        <begin position="21"/>
        <end position="40"/>
    </location>
</feature>
<evidence type="ECO:0000256" key="7">
    <source>
        <dbReference type="SAM" id="Phobius"/>
    </source>
</evidence>
<dbReference type="PANTHER" id="PTHR24034">
    <property type="entry name" value="EGF-LIKE DOMAIN-CONTAINING PROTEIN"/>
    <property type="match status" value="1"/>
</dbReference>
<dbReference type="InterPro" id="IPR009030">
    <property type="entry name" value="Growth_fac_rcpt_cys_sf"/>
</dbReference>
<dbReference type="PROSITE" id="PS01187">
    <property type="entry name" value="EGF_CA"/>
    <property type="match status" value="2"/>
</dbReference>
<comment type="caution">
    <text evidence="5">Lacks conserved residue(s) required for the propagation of feature annotation.</text>
</comment>
<evidence type="ECO:0000256" key="6">
    <source>
        <dbReference type="SAM" id="MobiDB-lite"/>
    </source>
</evidence>
<feature type="compositionally biased region" description="Basic residues" evidence="6">
    <location>
        <begin position="154"/>
        <end position="165"/>
    </location>
</feature>
<accession>A0ABN8RLX8</accession>
<dbReference type="InterPro" id="IPR036179">
    <property type="entry name" value="Ig-like_dom_sf"/>
</dbReference>
<dbReference type="InterPro" id="IPR024731">
    <property type="entry name" value="NELL2-like_EGF"/>
</dbReference>
<dbReference type="Pfam" id="PF07645">
    <property type="entry name" value="EGF_CA"/>
    <property type="match status" value="4"/>
</dbReference>
<keyword evidence="7" id="KW-0472">Membrane</keyword>
<feature type="domain" description="EGF-like" evidence="8">
    <location>
        <begin position="655"/>
        <end position="695"/>
    </location>
</feature>
<dbReference type="Proteomes" id="UP001159405">
    <property type="component" value="Unassembled WGS sequence"/>
</dbReference>
<feature type="domain" description="EGF-like" evidence="8">
    <location>
        <begin position="696"/>
        <end position="737"/>
    </location>
</feature>
<keyword evidence="1 5" id="KW-0245">EGF-like domain</keyword>
<evidence type="ECO:0000313" key="10">
    <source>
        <dbReference type="EMBL" id="CAH3179788.1"/>
    </source>
</evidence>
<dbReference type="InterPro" id="IPR003598">
    <property type="entry name" value="Ig_sub2"/>
</dbReference>
<dbReference type="InterPro" id="IPR013783">
    <property type="entry name" value="Ig-like_fold"/>
</dbReference>
<evidence type="ECO:0000256" key="1">
    <source>
        <dbReference type="ARBA" id="ARBA00022536"/>
    </source>
</evidence>
<dbReference type="Pfam" id="PF01391">
    <property type="entry name" value="Collagen"/>
    <property type="match status" value="1"/>
</dbReference>
<feature type="domain" description="EGF-like" evidence="8">
    <location>
        <begin position="528"/>
        <end position="568"/>
    </location>
</feature>
<protein>
    <submittedName>
        <fullName evidence="10">Uncharacterized protein</fullName>
    </submittedName>
</protein>
<dbReference type="SMART" id="SM00408">
    <property type="entry name" value="IGc2"/>
    <property type="match status" value="3"/>
</dbReference>
<keyword evidence="11" id="KW-1185">Reference proteome</keyword>
<feature type="domain" description="Ig-like" evidence="9">
    <location>
        <begin position="313"/>
        <end position="394"/>
    </location>
</feature>
<sequence length="757" mass="80931">MMEEKEEPSHSCESHKLSSKFVLPVSFVSLLICLTALVRVEIINQRVHAIEDLIAEVHVHQASNQEAARGGLYLVKSVGSFGYNWNTKQQWKEYTDDNIHKLRTRRLASDSLTDQRLTIQVVKREINKTLLSLTPQVFCSKNEKICLHGPPGRRGPKGSRGRRGPRGVTGRKGARGETGDPGLDGKQGPVGPPGLKGEQGIKGEPGPSGLPGAKGEPGESISSPVVTISPMKQTVRENQNAVFQCSATGNPRPTITWSQAHKSGLSDSLQFEPNGKLVVRKVTLADSGRYICAARSAFGSANISASLQVEAPPRIQLAPAPTHAKVRQNIRLPKCHVTGFPAPAVTWRKLTGYLPRNRAVFHTGSLTIQAALSSNSGPYECTARNRLGQASKITTLFVWSRPTFTTKPPSVVVKVLGEDLSLDCTSTNQASVSWRRVGGAWEKQRMKVENGTLKISSLRMSDFGDYICEAKLLTFYSIQTKTTLDLDIDECSANTHSCDVNAMCSNTLGSYACACKAGYSGDGRTCTDIDECSTNSHSCNINAVCSNAVGSHACACKAGYTGRPILCVLPFLDLDECTTGSHSCDFNSVCQNTVGSYKCSCNAGYTGDGKHCNDIDECSTNPYSCDVTAVCSNNVGSHACACKAGFTGDGKACSDIDECSTNSHSCDVNAVCSNNVGSYACACKAGYTGDRKTCTDIDECASGTHNCHSSLASCTNTMGSFSCSCSNPYSGNGRTCNLPSGNQLAECLEGVHLLDRH</sequence>
<keyword evidence="3" id="KW-0677">Repeat</keyword>
<dbReference type="PROSITE" id="PS50026">
    <property type="entry name" value="EGF_3"/>
    <property type="match status" value="6"/>
</dbReference>
<feature type="domain" description="Ig-like" evidence="9">
    <location>
        <begin position="224"/>
        <end position="310"/>
    </location>
</feature>
<dbReference type="SMART" id="SM00179">
    <property type="entry name" value="EGF_CA"/>
    <property type="match status" value="6"/>
</dbReference>
<dbReference type="InterPro" id="IPR001881">
    <property type="entry name" value="EGF-like_Ca-bd_dom"/>
</dbReference>
<feature type="domain" description="EGF-like" evidence="8">
    <location>
        <begin position="487"/>
        <end position="527"/>
    </location>
</feature>
<dbReference type="EMBL" id="CALNXK010000263">
    <property type="protein sequence ID" value="CAH3179788.1"/>
    <property type="molecule type" value="Genomic_DNA"/>
</dbReference>
<dbReference type="SMART" id="SM00181">
    <property type="entry name" value="EGF"/>
    <property type="match status" value="6"/>
</dbReference>
<dbReference type="InterPro" id="IPR003599">
    <property type="entry name" value="Ig_sub"/>
</dbReference>
<dbReference type="CDD" id="cd00054">
    <property type="entry name" value="EGF_CA"/>
    <property type="match status" value="6"/>
</dbReference>